<organism evidence="3">
    <name type="scientific">Petromyzon marinus</name>
    <name type="common">Sea lamprey</name>
    <dbReference type="NCBI Taxonomy" id="7757"/>
    <lineage>
        <taxon>Eukaryota</taxon>
        <taxon>Metazoa</taxon>
        <taxon>Chordata</taxon>
        <taxon>Craniata</taxon>
        <taxon>Vertebrata</taxon>
        <taxon>Cyclostomata</taxon>
        <taxon>Hyperoartia</taxon>
        <taxon>Petromyzontiformes</taxon>
        <taxon>Petromyzontidae</taxon>
        <taxon>Petromyzon</taxon>
    </lineage>
</organism>
<dbReference type="Pfam" id="PF03571">
    <property type="entry name" value="Peptidase_M49"/>
    <property type="match status" value="1"/>
</dbReference>
<protein>
    <submittedName>
        <fullName evidence="3">Uncharacterized protein</fullName>
    </submittedName>
</protein>
<dbReference type="OMA" id="MAIAWHS"/>
<dbReference type="Ensembl" id="ENSPMAT00000007104.1">
    <property type="protein sequence ID" value="ENSPMAP00000007073.1"/>
    <property type="gene ID" value="ENSPMAG00000006426.1"/>
</dbReference>
<dbReference type="PANTHER" id="PTHR23422">
    <property type="entry name" value="DIPEPTIDYL PEPTIDASE III-RELATED"/>
    <property type="match status" value="1"/>
</dbReference>
<sequence>IKSWYKSKETWDGKFSSIASTYEECRAESVGLYLSLDLGVLRQMPLSKSPKDSHVKIVGMMAIAWHSWGAARESEEARAAPWLARASASIFVILHVCLSTTGGLVSVEHTVGADGRPDARISLDRAKIPTVGRAAIQDFLLKLQVYKSTADVDAGRALYAALSAVNDDTEQRFLALRDTVMLRKEPRKMFVQVNT</sequence>
<proteinExistence type="predicted"/>
<keyword evidence="1" id="KW-0479">Metal-binding</keyword>
<accession>S4RPD7</accession>
<name>S4RPD7_PETMA</name>
<keyword evidence="2" id="KW-0378">Hydrolase</keyword>
<dbReference type="InterPro" id="IPR039461">
    <property type="entry name" value="Peptidase_M49"/>
</dbReference>
<dbReference type="GeneTree" id="ENSGT00390000007335"/>
<reference evidence="3" key="1">
    <citation type="submission" date="2025-08" db="UniProtKB">
        <authorList>
            <consortium name="Ensembl"/>
        </authorList>
    </citation>
    <scope>IDENTIFICATION</scope>
</reference>
<evidence type="ECO:0000256" key="2">
    <source>
        <dbReference type="ARBA" id="ARBA00022801"/>
    </source>
</evidence>
<dbReference type="HOGENOM" id="CLU_1399287_0_0_1"/>
<dbReference type="GO" id="GO:0008239">
    <property type="term" value="F:dipeptidyl-peptidase activity"/>
    <property type="evidence" value="ECO:0007669"/>
    <property type="project" value="TreeGrafter"/>
</dbReference>
<dbReference type="PANTHER" id="PTHR23422:SF11">
    <property type="entry name" value="DIPEPTIDYL PEPTIDASE 3"/>
    <property type="match status" value="1"/>
</dbReference>
<reference evidence="3" key="2">
    <citation type="submission" date="2025-09" db="UniProtKB">
        <authorList>
            <consortium name="Ensembl"/>
        </authorList>
    </citation>
    <scope>IDENTIFICATION</scope>
</reference>
<dbReference type="AlphaFoldDB" id="S4RPD7"/>
<evidence type="ECO:0000256" key="1">
    <source>
        <dbReference type="ARBA" id="ARBA00022723"/>
    </source>
</evidence>
<dbReference type="GO" id="GO:0046872">
    <property type="term" value="F:metal ion binding"/>
    <property type="evidence" value="ECO:0007669"/>
    <property type="project" value="UniProtKB-KW"/>
</dbReference>
<dbReference type="STRING" id="7757.ENSPMAP00000007073"/>
<dbReference type="GO" id="GO:0005737">
    <property type="term" value="C:cytoplasm"/>
    <property type="evidence" value="ECO:0007669"/>
    <property type="project" value="TreeGrafter"/>
</dbReference>
<evidence type="ECO:0000313" key="3">
    <source>
        <dbReference type="Ensembl" id="ENSPMAP00000007073.1"/>
    </source>
</evidence>